<organism evidence="7 8">
    <name type="scientific">Novispirillum itersonii</name>
    <name type="common">Aquaspirillum itersonii</name>
    <dbReference type="NCBI Taxonomy" id="189"/>
    <lineage>
        <taxon>Bacteria</taxon>
        <taxon>Pseudomonadati</taxon>
        <taxon>Pseudomonadota</taxon>
        <taxon>Alphaproteobacteria</taxon>
        <taxon>Rhodospirillales</taxon>
        <taxon>Novispirillaceae</taxon>
        <taxon>Novispirillum</taxon>
    </lineage>
</organism>
<dbReference type="AlphaFoldDB" id="A0A7W9ZEA4"/>
<feature type="transmembrane region" description="Helical" evidence="6">
    <location>
        <begin position="40"/>
        <end position="60"/>
    </location>
</feature>
<dbReference type="SUPFAM" id="SSF103473">
    <property type="entry name" value="MFS general substrate transporter"/>
    <property type="match status" value="1"/>
</dbReference>
<feature type="transmembrane region" description="Helical" evidence="6">
    <location>
        <begin position="172"/>
        <end position="193"/>
    </location>
</feature>
<dbReference type="PANTHER" id="PTHR12778">
    <property type="entry name" value="SOLUTE CARRIER FAMILY 33 ACETYL-COA TRANSPORTER -RELATED"/>
    <property type="match status" value="1"/>
</dbReference>
<feature type="transmembrane region" description="Helical" evidence="6">
    <location>
        <begin position="80"/>
        <end position="98"/>
    </location>
</feature>
<keyword evidence="3 6" id="KW-0812">Transmembrane</keyword>
<keyword evidence="5 6" id="KW-0472">Membrane</keyword>
<dbReference type="EMBL" id="JACIIX010000001">
    <property type="protein sequence ID" value="MBB6209022.1"/>
    <property type="molecule type" value="Genomic_DNA"/>
</dbReference>
<dbReference type="Gene3D" id="1.20.1250.20">
    <property type="entry name" value="MFS general substrate transporter like domains"/>
    <property type="match status" value="2"/>
</dbReference>
<protein>
    <submittedName>
        <fullName evidence="7">MFS transporter (Putative signal transducer)</fullName>
    </submittedName>
</protein>
<evidence type="ECO:0000313" key="7">
    <source>
        <dbReference type="EMBL" id="MBB6209022.1"/>
    </source>
</evidence>
<keyword evidence="8" id="KW-1185">Reference proteome</keyword>
<proteinExistence type="predicted"/>
<dbReference type="InterPro" id="IPR004752">
    <property type="entry name" value="AmpG_permease/AT-1"/>
</dbReference>
<sequence>MDGSQGSFPRRDALLLGGLYVSQALPMGITWLGLPPYLRAHGLPLDLIGLSAFAFLPWILKALWAAPVERWAMRRGCLSVIRWMQGMAGLAFAGLAVVGDPARPEQMGVLLGLLVVLNTLTATQDIAVDRHAILQRRRMGARAVNTVRFIGFTVGMLGGAAAVLLSDQTVGWAGAMLLCGAWMPVMAGLAAALPPPPADGEAVSARSPSLRHFLRQRHAVAMIGVALLFKAASAGSDGMLKSYWVDQGLTLDQVGVISAVAFATLGLAGAPAGAGLLLRGVSPRGLACGAGAAAALCLAMTGGLVLDPPGAAVVPLTAVLAVVQAFLEGMASLAFLTLFMRWSASDQPGTDFTLFLCAESLGSLLFASVGGLMAQHLGYAAHFLTLSALSVSVMAGLAVMIRRFDPPLPVERDCDVPA</sequence>
<feature type="transmembrane region" description="Helical" evidence="6">
    <location>
        <begin position="312"/>
        <end position="340"/>
    </location>
</feature>
<evidence type="ECO:0000256" key="4">
    <source>
        <dbReference type="ARBA" id="ARBA00022989"/>
    </source>
</evidence>
<feature type="transmembrane region" description="Helical" evidence="6">
    <location>
        <begin position="285"/>
        <end position="306"/>
    </location>
</feature>
<comment type="caution">
    <text evidence="7">The sequence shown here is derived from an EMBL/GenBank/DDBJ whole genome shotgun (WGS) entry which is preliminary data.</text>
</comment>
<feature type="transmembrane region" description="Helical" evidence="6">
    <location>
        <begin position="110"/>
        <end position="128"/>
    </location>
</feature>
<feature type="transmembrane region" description="Helical" evidence="6">
    <location>
        <begin position="379"/>
        <end position="401"/>
    </location>
</feature>
<accession>A0A7W9ZEA4</accession>
<gene>
    <name evidence="7" type="ORF">FHS48_000403</name>
</gene>
<feature type="transmembrane region" description="Helical" evidence="6">
    <location>
        <begin position="214"/>
        <end position="234"/>
    </location>
</feature>
<evidence type="ECO:0000256" key="6">
    <source>
        <dbReference type="SAM" id="Phobius"/>
    </source>
</evidence>
<comment type="subcellular location">
    <subcellularLocation>
        <location evidence="1">Membrane</location>
        <topology evidence="1">Multi-pass membrane protein</topology>
    </subcellularLocation>
</comment>
<feature type="transmembrane region" description="Helical" evidence="6">
    <location>
        <begin position="149"/>
        <end position="166"/>
    </location>
</feature>
<evidence type="ECO:0000256" key="3">
    <source>
        <dbReference type="ARBA" id="ARBA00022692"/>
    </source>
</evidence>
<evidence type="ECO:0000256" key="5">
    <source>
        <dbReference type="ARBA" id="ARBA00023136"/>
    </source>
</evidence>
<evidence type="ECO:0000313" key="8">
    <source>
        <dbReference type="Proteomes" id="UP000544872"/>
    </source>
</evidence>
<dbReference type="PANTHER" id="PTHR12778:SF10">
    <property type="entry name" value="MAJOR FACILITATOR SUPERFAMILY DOMAIN-CONTAINING PROTEIN 3"/>
    <property type="match status" value="1"/>
</dbReference>
<name>A0A7W9ZEA4_NOVIT</name>
<reference evidence="7 8" key="1">
    <citation type="submission" date="2020-08" db="EMBL/GenBank/DDBJ databases">
        <title>Genomic Encyclopedia of Type Strains, Phase IV (KMG-IV): sequencing the most valuable type-strain genomes for metagenomic binning, comparative biology and taxonomic classification.</title>
        <authorList>
            <person name="Goeker M."/>
        </authorList>
    </citation>
    <scope>NUCLEOTIDE SEQUENCE [LARGE SCALE GENOMIC DNA]</scope>
    <source>
        <strain evidence="7 8">DSM 11590</strain>
    </source>
</reference>
<feature type="transmembrane region" description="Helical" evidence="6">
    <location>
        <begin position="12"/>
        <end position="34"/>
    </location>
</feature>
<feature type="transmembrane region" description="Helical" evidence="6">
    <location>
        <begin position="254"/>
        <end position="278"/>
    </location>
</feature>
<keyword evidence="2" id="KW-0813">Transport</keyword>
<dbReference type="Proteomes" id="UP000544872">
    <property type="component" value="Unassembled WGS sequence"/>
</dbReference>
<dbReference type="InterPro" id="IPR036259">
    <property type="entry name" value="MFS_trans_sf"/>
</dbReference>
<feature type="transmembrane region" description="Helical" evidence="6">
    <location>
        <begin position="352"/>
        <end position="373"/>
    </location>
</feature>
<dbReference type="RefSeq" id="WP_184260777.1">
    <property type="nucleotide sequence ID" value="NZ_JACIIX010000001.1"/>
</dbReference>
<evidence type="ECO:0000256" key="1">
    <source>
        <dbReference type="ARBA" id="ARBA00004141"/>
    </source>
</evidence>
<dbReference type="GO" id="GO:0016020">
    <property type="term" value="C:membrane"/>
    <property type="evidence" value="ECO:0007669"/>
    <property type="project" value="UniProtKB-SubCell"/>
</dbReference>
<evidence type="ECO:0000256" key="2">
    <source>
        <dbReference type="ARBA" id="ARBA00022448"/>
    </source>
</evidence>
<keyword evidence="4 6" id="KW-1133">Transmembrane helix</keyword>